<dbReference type="CDD" id="cd00033">
    <property type="entry name" value="CCP"/>
    <property type="match status" value="3"/>
</dbReference>
<dbReference type="InterPro" id="IPR035914">
    <property type="entry name" value="Sperma_CUB_dom_sf"/>
</dbReference>
<feature type="disulfide bond" evidence="5">
    <location>
        <begin position="46"/>
        <end position="73"/>
    </location>
</feature>
<evidence type="ECO:0000259" key="7">
    <source>
        <dbReference type="PROSITE" id="PS50923"/>
    </source>
</evidence>
<dbReference type="PROSITE" id="PS01180">
    <property type="entry name" value="CUB"/>
    <property type="match status" value="1"/>
</dbReference>
<dbReference type="PANTHER" id="PTHR45656">
    <property type="entry name" value="PROTEIN CBR-CLEC-78"/>
    <property type="match status" value="1"/>
</dbReference>
<feature type="domain" description="CUB" evidence="6">
    <location>
        <begin position="84"/>
        <end position="192"/>
    </location>
</feature>
<evidence type="ECO:0000313" key="8">
    <source>
        <dbReference type="EMBL" id="OWK00321.1"/>
    </source>
</evidence>
<protein>
    <recommendedName>
        <fullName evidence="10">CSMD1</fullName>
    </recommendedName>
</protein>
<keyword evidence="1 5" id="KW-0768">Sushi</keyword>
<dbReference type="SMART" id="SM00042">
    <property type="entry name" value="CUB"/>
    <property type="match status" value="1"/>
</dbReference>
<evidence type="ECO:0000313" key="9">
    <source>
        <dbReference type="Proteomes" id="UP000242450"/>
    </source>
</evidence>
<dbReference type="InterPro" id="IPR035976">
    <property type="entry name" value="Sushi/SCR/CCP_sf"/>
</dbReference>
<dbReference type="EMBL" id="MKHE01000032">
    <property type="protein sequence ID" value="OWK00321.1"/>
    <property type="molecule type" value="Genomic_DNA"/>
</dbReference>
<feature type="domain" description="Sushi" evidence="7">
    <location>
        <begin position="195"/>
        <end position="256"/>
    </location>
</feature>
<proteinExistence type="predicted"/>
<evidence type="ECO:0000256" key="5">
    <source>
        <dbReference type="PROSITE-ProRule" id="PRU00302"/>
    </source>
</evidence>
<dbReference type="Proteomes" id="UP000242450">
    <property type="component" value="Chromosome 32"/>
</dbReference>
<evidence type="ECO:0000256" key="1">
    <source>
        <dbReference type="ARBA" id="ARBA00022659"/>
    </source>
</evidence>
<evidence type="ECO:0008006" key="10">
    <source>
        <dbReference type="Google" id="ProtNLM"/>
    </source>
</evidence>
<dbReference type="Gene3D" id="2.10.70.10">
    <property type="entry name" value="Complement Module, domain 1"/>
    <property type="match status" value="3"/>
</dbReference>
<dbReference type="FunFam" id="2.10.70.10:FF:000047">
    <property type="entry name" value="CUB and Sushi multiple domains 3"/>
    <property type="match status" value="1"/>
</dbReference>
<dbReference type="FunFam" id="2.10.70.10:FF:000002">
    <property type="entry name" value="CUB and Sushi multiple domains 3"/>
    <property type="match status" value="2"/>
</dbReference>
<evidence type="ECO:0000259" key="6">
    <source>
        <dbReference type="PROSITE" id="PS01180"/>
    </source>
</evidence>
<dbReference type="PANTHER" id="PTHR45656:SF4">
    <property type="entry name" value="PROTEIN CBR-CLEC-78"/>
    <property type="match status" value="1"/>
</dbReference>
<dbReference type="Gene3D" id="2.60.120.290">
    <property type="entry name" value="Spermadhesin, CUB domain"/>
    <property type="match status" value="1"/>
</dbReference>
<gene>
    <name evidence="8" type="ORF">Celaphus_00019211</name>
</gene>
<dbReference type="PROSITE" id="PS50923">
    <property type="entry name" value="SUSHI"/>
    <property type="match status" value="3"/>
</dbReference>
<dbReference type="CDD" id="cd00041">
    <property type="entry name" value="CUB"/>
    <property type="match status" value="1"/>
</dbReference>
<dbReference type="AlphaFoldDB" id="A0A212C2T5"/>
<feature type="disulfide bond" evidence="5">
    <location>
        <begin position="290"/>
        <end position="317"/>
    </location>
</feature>
<feature type="domain" description="Sushi" evidence="7">
    <location>
        <begin position="18"/>
        <end position="75"/>
    </location>
</feature>
<keyword evidence="2" id="KW-0732">Signal</keyword>
<organism evidence="8 9">
    <name type="scientific">Cervus elaphus hippelaphus</name>
    <name type="common">European red deer</name>
    <dbReference type="NCBI Taxonomy" id="46360"/>
    <lineage>
        <taxon>Eukaryota</taxon>
        <taxon>Metazoa</taxon>
        <taxon>Chordata</taxon>
        <taxon>Craniata</taxon>
        <taxon>Vertebrata</taxon>
        <taxon>Euteleostomi</taxon>
        <taxon>Mammalia</taxon>
        <taxon>Eutheria</taxon>
        <taxon>Laurasiatheria</taxon>
        <taxon>Artiodactyla</taxon>
        <taxon>Ruminantia</taxon>
        <taxon>Pecora</taxon>
        <taxon>Cervidae</taxon>
        <taxon>Cervinae</taxon>
        <taxon>Cervus</taxon>
    </lineage>
</organism>
<evidence type="ECO:0000256" key="3">
    <source>
        <dbReference type="ARBA" id="ARBA00022737"/>
    </source>
</evidence>
<name>A0A212C2T5_CEREH</name>
<dbReference type="Pfam" id="PF00084">
    <property type="entry name" value="Sushi"/>
    <property type="match status" value="3"/>
</dbReference>
<dbReference type="FunFam" id="2.60.120.290:FF:000001">
    <property type="entry name" value="CUB and sushi domain-containing protein 3 isoform X1"/>
    <property type="match status" value="1"/>
</dbReference>
<dbReference type="OrthoDB" id="5804959at2759"/>
<dbReference type="InterPro" id="IPR000859">
    <property type="entry name" value="CUB_dom"/>
</dbReference>
<reference evidence="8 9" key="1">
    <citation type="journal article" date="2018" name="Mol. Genet. Genomics">
        <title>The red deer Cervus elaphus genome CerEla1.0: sequencing, annotating, genes, and chromosomes.</title>
        <authorList>
            <person name="Bana N.A."/>
            <person name="Nyiri A."/>
            <person name="Nagy J."/>
            <person name="Frank K."/>
            <person name="Nagy T."/>
            <person name="Steger V."/>
            <person name="Schiller M."/>
            <person name="Lakatos P."/>
            <person name="Sugar L."/>
            <person name="Horn P."/>
            <person name="Barta E."/>
            <person name="Orosz L."/>
        </authorList>
    </citation>
    <scope>NUCLEOTIDE SEQUENCE [LARGE SCALE GENOMIC DNA]</scope>
    <source>
        <strain evidence="8">Hungarian</strain>
    </source>
</reference>
<accession>A0A212C2T5</accession>
<dbReference type="InterPro" id="IPR051277">
    <property type="entry name" value="SEZ6_CSMD_C4BPB_Regulators"/>
</dbReference>
<evidence type="ECO:0000256" key="2">
    <source>
        <dbReference type="ARBA" id="ARBA00022729"/>
    </source>
</evidence>
<keyword evidence="3" id="KW-0677">Repeat</keyword>
<dbReference type="SMART" id="SM00032">
    <property type="entry name" value="CCP"/>
    <property type="match status" value="3"/>
</dbReference>
<dbReference type="Pfam" id="PF00431">
    <property type="entry name" value="CUB"/>
    <property type="match status" value="1"/>
</dbReference>
<evidence type="ECO:0000256" key="4">
    <source>
        <dbReference type="ARBA" id="ARBA00023157"/>
    </source>
</evidence>
<dbReference type="SUPFAM" id="SSF49854">
    <property type="entry name" value="Spermadhesin, CUB domain"/>
    <property type="match status" value="1"/>
</dbReference>
<comment type="caution">
    <text evidence="5">Lacks conserved residue(s) required for the propagation of feature annotation.</text>
</comment>
<dbReference type="InterPro" id="IPR000436">
    <property type="entry name" value="Sushi_SCR_CCP_dom"/>
</dbReference>
<feature type="domain" description="Sushi" evidence="7">
    <location>
        <begin position="262"/>
        <end position="319"/>
    </location>
</feature>
<dbReference type="SUPFAM" id="SSF57535">
    <property type="entry name" value="Complement control module/SCR domain"/>
    <property type="match status" value="3"/>
</dbReference>
<keyword evidence="4 5" id="KW-1015">Disulfide bond</keyword>
<comment type="caution">
    <text evidence="8">The sequence shown here is derived from an EMBL/GenBank/DDBJ whole genome shotgun (WGS) entry which is preliminary data.</text>
</comment>
<keyword evidence="9" id="KW-1185">Reference proteome</keyword>
<sequence length="340" mass="37417">MKSQEQEGAAMWTKIEKGGCGDPGIPAYGKRTGSSFLHGDTLTFECQAAFELVGERVITCQQNNQWSGNKPSCVCEYSPGGVSCFFNFTASSGIILSPNYPEEYGNNMNCVWLIISEPGSRIHLIFNDFDVEPQFDFLAVKDDGISDITVLGTFSGNEVPSQLASSGHIVRLEFQSDHSTTGRGFNITYTTFGQNECHDPGIPVNGRRFGDRFLLGSSVSFHCDDGFVKTQGSESITCVLQDGNVVWSSTVPRCEGVTLESDSCLDPGIPVNGHRHGSHFGIRSTVTFSCDPGYTLSDDEPLVCEQNHQWNHALPSCDGRNFQQFPEHFPLHFNKTWLKI</sequence>